<protein>
    <recommendedName>
        <fullName evidence="5">PABS domain-containing protein</fullName>
    </recommendedName>
</protein>
<dbReference type="InterPro" id="IPR030374">
    <property type="entry name" value="PABS"/>
</dbReference>
<dbReference type="GO" id="GO:0010487">
    <property type="term" value="F:thermospermine synthase activity"/>
    <property type="evidence" value="ECO:0007669"/>
    <property type="project" value="TreeGrafter"/>
</dbReference>
<dbReference type="Pfam" id="PF01564">
    <property type="entry name" value="Spermine_synth"/>
    <property type="match status" value="1"/>
</dbReference>
<proteinExistence type="inferred from homology"/>
<dbReference type="PANTHER" id="PTHR43317">
    <property type="entry name" value="THERMOSPERMINE SYNTHASE ACAULIS5"/>
    <property type="match status" value="1"/>
</dbReference>
<feature type="active site" description="Proton acceptor" evidence="4">
    <location>
        <position position="139"/>
    </location>
</feature>
<dbReference type="InterPro" id="IPR029063">
    <property type="entry name" value="SAM-dependent_MTases_sf"/>
</dbReference>
<dbReference type="SUPFAM" id="SSF53335">
    <property type="entry name" value="S-adenosyl-L-methionine-dependent methyltransferases"/>
    <property type="match status" value="1"/>
</dbReference>
<evidence type="ECO:0000256" key="3">
    <source>
        <dbReference type="ARBA" id="ARBA00023115"/>
    </source>
</evidence>
<accession>A0A3T1D7U6</accession>
<dbReference type="NCBIfam" id="NF037959">
    <property type="entry name" value="MFS_SpdSyn"/>
    <property type="match status" value="1"/>
</dbReference>
<sequence>MHILAKEMSAFNEITVYDTSELYGEMGRFRCLQFADDSIQGAVDLKDRKRILLVYQRAIIYLMELNKPSFKHVFVIGHGVGTFSSHYGDKQFKVAEIDEKIVELSKLYFNYSKDDVVIGDGRQILSQSDESTYDYIILDAFNSKGTPLHLTTREFFRMASEKLAPRGALIMNLMGKSKNDRLMNAIHTTLRESYMFTKVFSCPATSEAEIRNIIVMASNAAIEFDVREMEGLYELDLAEGHIIRDSRPNEFK</sequence>
<evidence type="ECO:0000313" key="7">
    <source>
        <dbReference type="Proteomes" id="UP000289856"/>
    </source>
</evidence>
<dbReference type="AlphaFoldDB" id="A0A3T1D7U6"/>
<gene>
    <name evidence="6" type="ORF">KCTCHS21_35420</name>
</gene>
<keyword evidence="2 4" id="KW-0808">Transferase</keyword>
<dbReference type="Proteomes" id="UP000289856">
    <property type="component" value="Chromosome"/>
</dbReference>
<evidence type="ECO:0000259" key="5">
    <source>
        <dbReference type="PROSITE" id="PS51006"/>
    </source>
</evidence>
<dbReference type="Gene3D" id="3.40.50.150">
    <property type="entry name" value="Vaccinia Virus protein VP39"/>
    <property type="match status" value="1"/>
</dbReference>
<name>A0A3T1D7U6_9BACL</name>
<evidence type="ECO:0000256" key="1">
    <source>
        <dbReference type="ARBA" id="ARBA00007867"/>
    </source>
</evidence>
<comment type="similarity">
    <text evidence="1">Belongs to the spermidine/spermine synthase family.</text>
</comment>
<organism evidence="6 7">
    <name type="scientific">Cohnella abietis</name>
    <dbReference type="NCBI Taxonomy" id="2507935"/>
    <lineage>
        <taxon>Bacteria</taxon>
        <taxon>Bacillati</taxon>
        <taxon>Bacillota</taxon>
        <taxon>Bacilli</taxon>
        <taxon>Bacillales</taxon>
        <taxon>Paenibacillaceae</taxon>
        <taxon>Cohnella</taxon>
    </lineage>
</organism>
<feature type="domain" description="PABS" evidence="5">
    <location>
        <begin position="1"/>
        <end position="219"/>
    </location>
</feature>
<dbReference type="EMBL" id="AP019400">
    <property type="protein sequence ID" value="BBI34143.1"/>
    <property type="molecule type" value="Genomic_DNA"/>
</dbReference>
<evidence type="ECO:0000313" key="6">
    <source>
        <dbReference type="EMBL" id="BBI34143.1"/>
    </source>
</evidence>
<evidence type="ECO:0000256" key="4">
    <source>
        <dbReference type="PROSITE-ProRule" id="PRU00354"/>
    </source>
</evidence>
<dbReference type="KEGG" id="cohn:KCTCHS21_35420"/>
<dbReference type="PANTHER" id="PTHR43317:SF1">
    <property type="entry name" value="THERMOSPERMINE SYNTHASE ACAULIS5"/>
    <property type="match status" value="1"/>
</dbReference>
<evidence type="ECO:0000256" key="2">
    <source>
        <dbReference type="ARBA" id="ARBA00022679"/>
    </source>
</evidence>
<reference evidence="6 7" key="1">
    <citation type="submission" date="2019-01" db="EMBL/GenBank/DDBJ databases">
        <title>Complete genome sequence of Cohnella hallensis HS21 isolated from Korean fir (Abies koreana) rhizospheric soil.</title>
        <authorList>
            <person name="Jiang L."/>
            <person name="Kang S.W."/>
            <person name="Kim S."/>
            <person name="Jung J."/>
            <person name="Kim C.Y."/>
            <person name="Kim D.H."/>
            <person name="Kim S.W."/>
            <person name="Lee J."/>
        </authorList>
    </citation>
    <scope>NUCLEOTIDE SEQUENCE [LARGE SCALE GENOMIC DNA]</scope>
    <source>
        <strain evidence="6 7">HS21</strain>
    </source>
</reference>
<dbReference type="GO" id="GO:0006596">
    <property type="term" value="P:polyamine biosynthetic process"/>
    <property type="evidence" value="ECO:0007669"/>
    <property type="project" value="UniProtKB-UniRule"/>
</dbReference>
<dbReference type="PROSITE" id="PS51006">
    <property type="entry name" value="PABS_2"/>
    <property type="match status" value="1"/>
</dbReference>
<keyword evidence="3 4" id="KW-0620">Polyamine biosynthesis</keyword>
<keyword evidence="7" id="KW-1185">Reference proteome</keyword>